<proteinExistence type="predicted"/>
<dbReference type="SUPFAM" id="SSF50978">
    <property type="entry name" value="WD40 repeat-like"/>
    <property type="match status" value="1"/>
</dbReference>
<dbReference type="InterPro" id="IPR015943">
    <property type="entry name" value="WD40/YVTN_repeat-like_dom_sf"/>
</dbReference>
<sequence>MPHCKIHNVRFYKPEPLAVRGMALQTSGKKLAVSRSNGTIEIWNLNNIWFIERTIAPTVDNFSVEGIAWSKNRLFSVGLHGLLIEYDLYKLTVKSRAAVTGESAFCLDINKNKIAVGTEQGTKSTSKKFLDKQEGRIICLKFDTTGEFVVTGSIDAIRVWSVESGHAIHKMTLGRSESNKPTIVWCLEVANDFTVITGDSRGKLTVWDGKVGSQLESYQSHKADILALCLSDDHKSLYCAGVDPNIINYVKISVKEGSEKWVKSIQRKIHEHDVNALVVCDNKLYSGGMDGYLACSFHPPKTLLKVPPILQNPCVQLAAEARCLMLRYSKYVEVWSLGRSENVEASFRGMLSLRDEPKKLLALQRVSKDYSGDEEQEGVNCSCMSDDGKWIMFSTCKGIRLFRFVYVDEKPNLLRVDDLENKHIPCVQAVFTPNSSQLILAPNNGGLVIYDLKDDRASVNKILEITDIKDTITFLTTSSCGKYLIIEYDIKKRQYTEFSRHLEAHLPEQWKSRSYPIRNITFDPRVDHIIIFQDDSNIIVINKEKHIK</sequence>
<dbReference type="SUPFAM" id="SSF69322">
    <property type="entry name" value="Tricorn protease domain 2"/>
    <property type="match status" value="1"/>
</dbReference>
<dbReference type="AlphaFoldDB" id="A0AAV8Y6Z0"/>
<keyword evidence="2" id="KW-1185">Reference proteome</keyword>
<evidence type="ECO:0000313" key="2">
    <source>
        <dbReference type="Proteomes" id="UP001162162"/>
    </source>
</evidence>
<dbReference type="Proteomes" id="UP001162162">
    <property type="component" value="Unassembled WGS sequence"/>
</dbReference>
<reference evidence="1" key="1">
    <citation type="journal article" date="2023" name="Insect Mol. Biol.">
        <title>Genome sequencing provides insights into the evolution of gene families encoding plant cell wall-degrading enzymes in longhorned beetles.</title>
        <authorList>
            <person name="Shin N.R."/>
            <person name="Okamura Y."/>
            <person name="Kirsch R."/>
            <person name="Pauchet Y."/>
        </authorList>
    </citation>
    <scope>NUCLEOTIDE SEQUENCE</scope>
    <source>
        <strain evidence="1">AMC_N1</strain>
    </source>
</reference>
<dbReference type="InterPro" id="IPR036322">
    <property type="entry name" value="WD40_repeat_dom_sf"/>
</dbReference>
<dbReference type="EMBL" id="JAPWTK010000178">
    <property type="protein sequence ID" value="KAJ8946719.1"/>
    <property type="molecule type" value="Genomic_DNA"/>
</dbReference>
<accession>A0AAV8Y6Z0</accession>
<protein>
    <recommendedName>
        <fullName evidence="3">Cirhin</fullName>
    </recommendedName>
</protein>
<name>A0AAV8Y6Z0_9CUCU</name>
<dbReference type="PANTHER" id="PTHR44163">
    <property type="entry name" value="U3 SMALL NUCLEOLAR RNA-ASSOCIATED PROTEIN 4 HOMOLOG"/>
    <property type="match status" value="1"/>
</dbReference>
<dbReference type="GO" id="GO:0030686">
    <property type="term" value="C:90S preribosome"/>
    <property type="evidence" value="ECO:0007669"/>
    <property type="project" value="InterPro"/>
</dbReference>
<dbReference type="InterPro" id="IPR001680">
    <property type="entry name" value="WD40_rpt"/>
</dbReference>
<dbReference type="GO" id="GO:0034455">
    <property type="term" value="C:t-UTP complex"/>
    <property type="evidence" value="ECO:0007669"/>
    <property type="project" value="TreeGrafter"/>
</dbReference>
<dbReference type="Gene3D" id="2.130.10.10">
    <property type="entry name" value="YVTN repeat-like/Quinoprotein amine dehydrogenase"/>
    <property type="match status" value="3"/>
</dbReference>
<evidence type="ECO:0000313" key="1">
    <source>
        <dbReference type="EMBL" id="KAJ8946719.1"/>
    </source>
</evidence>
<gene>
    <name evidence="1" type="ORF">NQ318_020813</name>
</gene>
<dbReference type="GO" id="GO:0032040">
    <property type="term" value="C:small-subunit processome"/>
    <property type="evidence" value="ECO:0007669"/>
    <property type="project" value="TreeGrafter"/>
</dbReference>
<evidence type="ECO:0008006" key="3">
    <source>
        <dbReference type="Google" id="ProtNLM"/>
    </source>
</evidence>
<dbReference type="InterPro" id="IPR046351">
    <property type="entry name" value="UTP4"/>
</dbReference>
<dbReference type="SMART" id="SM00320">
    <property type="entry name" value="WD40"/>
    <property type="match status" value="6"/>
</dbReference>
<comment type="caution">
    <text evidence="1">The sequence shown here is derived from an EMBL/GenBank/DDBJ whole genome shotgun (WGS) entry which is preliminary data.</text>
</comment>
<dbReference type="PANTHER" id="PTHR44163:SF1">
    <property type="entry name" value="U3 SMALL NUCLEOLAR RNA-ASSOCIATED PROTEIN 4 HOMOLOG"/>
    <property type="match status" value="1"/>
</dbReference>
<dbReference type="GO" id="GO:0000462">
    <property type="term" value="P:maturation of SSU-rRNA from tricistronic rRNA transcript (SSU-rRNA, 5.8S rRNA, LSU-rRNA)"/>
    <property type="evidence" value="ECO:0007669"/>
    <property type="project" value="InterPro"/>
</dbReference>
<dbReference type="GO" id="GO:0003723">
    <property type="term" value="F:RNA binding"/>
    <property type="evidence" value="ECO:0007669"/>
    <property type="project" value="TreeGrafter"/>
</dbReference>
<organism evidence="1 2">
    <name type="scientific">Aromia moschata</name>
    <dbReference type="NCBI Taxonomy" id="1265417"/>
    <lineage>
        <taxon>Eukaryota</taxon>
        <taxon>Metazoa</taxon>
        <taxon>Ecdysozoa</taxon>
        <taxon>Arthropoda</taxon>
        <taxon>Hexapoda</taxon>
        <taxon>Insecta</taxon>
        <taxon>Pterygota</taxon>
        <taxon>Neoptera</taxon>
        <taxon>Endopterygota</taxon>
        <taxon>Coleoptera</taxon>
        <taxon>Polyphaga</taxon>
        <taxon>Cucujiformia</taxon>
        <taxon>Chrysomeloidea</taxon>
        <taxon>Cerambycidae</taxon>
        <taxon>Cerambycinae</taxon>
        <taxon>Callichromatini</taxon>
        <taxon>Aromia</taxon>
    </lineage>
</organism>